<dbReference type="SUPFAM" id="SSF81886">
    <property type="entry name" value="Helical scaffold and wing domains of SecA"/>
    <property type="match status" value="1"/>
</dbReference>
<evidence type="ECO:0000256" key="1">
    <source>
        <dbReference type="ARBA" id="ARBA00004170"/>
    </source>
</evidence>
<gene>
    <name evidence="12 18" type="primary">secA</name>
    <name evidence="18" type="ORF">ENS82_03670</name>
</gene>
<evidence type="ECO:0000256" key="4">
    <source>
        <dbReference type="ARBA" id="ARBA00022475"/>
    </source>
</evidence>
<name>A0A7C3DVN3_MEIRU</name>
<dbReference type="InterPro" id="IPR000595">
    <property type="entry name" value="cNMP-bd_dom"/>
</dbReference>
<dbReference type="Pfam" id="PF01043">
    <property type="entry name" value="SecA_PP_bind"/>
    <property type="match status" value="1"/>
</dbReference>
<dbReference type="HAMAP" id="MF_01382">
    <property type="entry name" value="SecA"/>
    <property type="match status" value="1"/>
</dbReference>
<evidence type="ECO:0000256" key="11">
    <source>
        <dbReference type="ARBA" id="ARBA00023136"/>
    </source>
</evidence>
<dbReference type="Gene3D" id="1.10.3060.10">
    <property type="entry name" value="Helical scaffold and wing domains of SecA"/>
    <property type="match status" value="1"/>
</dbReference>
<dbReference type="SMART" id="SM00957">
    <property type="entry name" value="SecA_DEAD"/>
    <property type="match status" value="1"/>
</dbReference>
<dbReference type="PANTHER" id="PTHR30612:SF0">
    <property type="entry name" value="CHLOROPLAST PROTEIN-TRANSPORTING ATPASE"/>
    <property type="match status" value="1"/>
</dbReference>
<dbReference type="InterPro" id="IPR011116">
    <property type="entry name" value="SecA_Wing/Scaffold"/>
</dbReference>
<feature type="binding site" evidence="12">
    <location>
        <position position="84"/>
    </location>
    <ligand>
        <name>ATP</name>
        <dbReference type="ChEBI" id="CHEBI:30616"/>
    </ligand>
</feature>
<dbReference type="FunFam" id="1.10.3060.10:FF:000003">
    <property type="entry name" value="Protein translocase subunit SecA"/>
    <property type="match status" value="1"/>
</dbReference>
<evidence type="ECO:0000256" key="7">
    <source>
        <dbReference type="ARBA" id="ARBA00022840"/>
    </source>
</evidence>
<dbReference type="SMART" id="SM00958">
    <property type="entry name" value="SecA_PP_bind"/>
    <property type="match status" value="1"/>
</dbReference>
<dbReference type="GO" id="GO:0008564">
    <property type="term" value="F:protein-exporting ATPase activity"/>
    <property type="evidence" value="ECO:0007669"/>
    <property type="project" value="UniProtKB-EC"/>
</dbReference>
<dbReference type="InterPro" id="IPR000185">
    <property type="entry name" value="SecA"/>
</dbReference>
<dbReference type="PROSITE" id="PS51196">
    <property type="entry name" value="SECA_MOTOR_DEAD"/>
    <property type="match status" value="1"/>
</dbReference>
<organism evidence="18">
    <name type="scientific">Meiothermus ruber</name>
    <dbReference type="NCBI Taxonomy" id="277"/>
    <lineage>
        <taxon>Bacteria</taxon>
        <taxon>Thermotogati</taxon>
        <taxon>Deinococcota</taxon>
        <taxon>Deinococci</taxon>
        <taxon>Thermales</taxon>
        <taxon>Thermaceae</taxon>
        <taxon>Meiothermus</taxon>
    </lineage>
</organism>
<protein>
    <recommendedName>
        <fullName evidence="12 13">Protein translocase subunit SecA</fullName>
        <ecNumber evidence="12">7.4.2.8</ecNumber>
    </recommendedName>
</protein>
<dbReference type="InterPro" id="IPR011115">
    <property type="entry name" value="SecA_DEAD"/>
</dbReference>
<dbReference type="GO" id="GO:0043952">
    <property type="term" value="P:protein transport by the Sec complex"/>
    <property type="evidence" value="ECO:0007669"/>
    <property type="project" value="TreeGrafter"/>
</dbReference>
<dbReference type="EC" id="7.4.2.8" evidence="12"/>
<dbReference type="GO" id="GO:0005829">
    <property type="term" value="C:cytosol"/>
    <property type="evidence" value="ECO:0007669"/>
    <property type="project" value="TreeGrafter"/>
</dbReference>
<evidence type="ECO:0000256" key="10">
    <source>
        <dbReference type="ARBA" id="ARBA00023010"/>
    </source>
</evidence>
<dbReference type="GO" id="GO:0031522">
    <property type="term" value="C:cell envelope Sec protein transport complex"/>
    <property type="evidence" value="ECO:0007669"/>
    <property type="project" value="TreeGrafter"/>
</dbReference>
<dbReference type="InterPro" id="IPR014001">
    <property type="entry name" value="Helicase_ATP-bd"/>
</dbReference>
<evidence type="ECO:0000259" key="17">
    <source>
        <dbReference type="PROSITE" id="PS51196"/>
    </source>
</evidence>
<dbReference type="Pfam" id="PF21090">
    <property type="entry name" value="P-loop_SecA"/>
    <property type="match status" value="1"/>
</dbReference>
<accession>A0A7C3DVN3</accession>
<comment type="subunit">
    <text evidence="12">Monomer and homodimer. Part of the essential Sec protein translocation apparatus which comprises SecA, SecYEG and auxiliary proteins SecDF. Other proteins may also be involved.</text>
</comment>
<evidence type="ECO:0000256" key="14">
    <source>
        <dbReference type="SAM" id="MobiDB-lite"/>
    </source>
</evidence>
<dbReference type="GO" id="GO:0065002">
    <property type="term" value="P:intracellular protein transmembrane transport"/>
    <property type="evidence" value="ECO:0007669"/>
    <property type="project" value="UniProtKB-UniRule"/>
</dbReference>
<dbReference type="Pfam" id="PF07517">
    <property type="entry name" value="SecA_DEAD"/>
    <property type="match status" value="1"/>
</dbReference>
<dbReference type="InterPro" id="IPR014018">
    <property type="entry name" value="SecA_motor_DEAD"/>
</dbReference>
<dbReference type="PROSITE" id="PS50042">
    <property type="entry name" value="CNMP_BINDING_3"/>
    <property type="match status" value="1"/>
</dbReference>
<feature type="region of interest" description="Disordered" evidence="14">
    <location>
        <begin position="951"/>
        <end position="1007"/>
    </location>
</feature>
<evidence type="ECO:0000256" key="13">
    <source>
        <dbReference type="RuleBase" id="RU003874"/>
    </source>
</evidence>
<dbReference type="PANTHER" id="PTHR30612">
    <property type="entry name" value="SECA INNER MEMBRANE COMPONENT OF SEC PROTEIN SECRETION SYSTEM"/>
    <property type="match status" value="1"/>
</dbReference>
<dbReference type="InterPro" id="IPR020937">
    <property type="entry name" value="SecA_CS"/>
</dbReference>
<keyword evidence="4 12" id="KW-1003">Cell membrane</keyword>
<keyword evidence="3 12" id="KW-0813">Transport</keyword>
<dbReference type="GO" id="GO:0005524">
    <property type="term" value="F:ATP binding"/>
    <property type="evidence" value="ECO:0007669"/>
    <property type="project" value="UniProtKB-UniRule"/>
</dbReference>
<dbReference type="CDD" id="cd17928">
    <property type="entry name" value="DEXDc_SecA"/>
    <property type="match status" value="1"/>
</dbReference>
<dbReference type="FunFam" id="3.90.1440.10:FF:000002">
    <property type="entry name" value="Protein translocase subunit SecA"/>
    <property type="match status" value="1"/>
</dbReference>
<feature type="compositionally biased region" description="Basic and acidic residues" evidence="14">
    <location>
        <begin position="991"/>
        <end position="1007"/>
    </location>
</feature>
<dbReference type="Gene3D" id="3.90.1440.10">
    <property type="entry name" value="SecA, preprotein cross-linking domain"/>
    <property type="match status" value="1"/>
</dbReference>
<keyword evidence="7 12" id="KW-0067">ATP-binding</keyword>
<comment type="subcellular location">
    <subcellularLocation>
        <location evidence="12">Cell membrane</location>
        <topology evidence="12">Peripheral membrane protein</topology>
        <orientation evidence="12">Cytoplasmic side</orientation>
    </subcellularLocation>
    <subcellularLocation>
        <location evidence="12">Cytoplasm</location>
    </subcellularLocation>
    <subcellularLocation>
        <location evidence="1">Membrane</location>
        <topology evidence="1">Peripheral membrane protein</topology>
    </subcellularLocation>
    <text evidence="12">Distribution is 50-50.</text>
</comment>
<feature type="binding site" evidence="12">
    <location>
        <begin position="102"/>
        <end position="106"/>
    </location>
    <ligand>
        <name>ATP</name>
        <dbReference type="ChEBI" id="CHEBI:30616"/>
    </ligand>
</feature>
<evidence type="ECO:0000256" key="5">
    <source>
        <dbReference type="ARBA" id="ARBA00022490"/>
    </source>
</evidence>
<dbReference type="GO" id="GO:0005886">
    <property type="term" value="C:plasma membrane"/>
    <property type="evidence" value="ECO:0007669"/>
    <property type="project" value="UniProtKB-SubCell"/>
</dbReference>
<dbReference type="GO" id="GO:0006605">
    <property type="term" value="P:protein targeting"/>
    <property type="evidence" value="ECO:0007669"/>
    <property type="project" value="UniProtKB-UniRule"/>
</dbReference>
<dbReference type="InterPro" id="IPR011130">
    <property type="entry name" value="SecA_preprotein_X-link_dom"/>
</dbReference>
<keyword evidence="5 12" id="KW-0963">Cytoplasm</keyword>
<dbReference type="CDD" id="cd18803">
    <property type="entry name" value="SF2_C_secA"/>
    <property type="match status" value="1"/>
</dbReference>
<keyword evidence="6 12" id="KW-0547">Nucleotide-binding</keyword>
<dbReference type="EMBL" id="DSWI01000010">
    <property type="protein sequence ID" value="HFG19807.1"/>
    <property type="molecule type" value="Genomic_DNA"/>
</dbReference>
<reference evidence="18" key="1">
    <citation type="journal article" date="2020" name="mSystems">
        <title>Genome- and Community-Level Interaction Insights into Carbon Utilization and Element Cycling Functions of Hydrothermarchaeota in Hydrothermal Sediment.</title>
        <authorList>
            <person name="Zhou Z."/>
            <person name="Liu Y."/>
            <person name="Xu W."/>
            <person name="Pan J."/>
            <person name="Luo Z.H."/>
            <person name="Li M."/>
        </authorList>
    </citation>
    <scope>NUCLEOTIDE SEQUENCE [LARGE SCALE GENOMIC DNA]</scope>
    <source>
        <strain evidence="18">SpSt-524</strain>
    </source>
</reference>
<evidence type="ECO:0000256" key="12">
    <source>
        <dbReference type="HAMAP-Rule" id="MF_01382"/>
    </source>
</evidence>
<dbReference type="SUPFAM" id="SSF52540">
    <property type="entry name" value="P-loop containing nucleoside triphosphate hydrolases"/>
    <property type="match status" value="2"/>
</dbReference>
<dbReference type="NCBIfam" id="TIGR00963">
    <property type="entry name" value="secA"/>
    <property type="match status" value="1"/>
</dbReference>
<dbReference type="GO" id="GO:0017038">
    <property type="term" value="P:protein import"/>
    <property type="evidence" value="ECO:0007669"/>
    <property type="project" value="InterPro"/>
</dbReference>
<keyword evidence="8 12" id="KW-0653">Protein transport</keyword>
<comment type="caution">
    <text evidence="18">The sequence shown here is derived from an EMBL/GenBank/DDBJ whole genome shotgun (WGS) entry which is preliminary data.</text>
</comment>
<comment type="similarity">
    <text evidence="2 12 13">Belongs to the SecA family.</text>
</comment>
<dbReference type="Pfam" id="PF07516">
    <property type="entry name" value="SecA_SW"/>
    <property type="match status" value="1"/>
</dbReference>
<evidence type="ECO:0000259" key="16">
    <source>
        <dbReference type="PROSITE" id="PS51192"/>
    </source>
</evidence>
<dbReference type="PROSITE" id="PS51192">
    <property type="entry name" value="HELICASE_ATP_BIND_1"/>
    <property type="match status" value="1"/>
</dbReference>
<dbReference type="InterPro" id="IPR036670">
    <property type="entry name" value="SecA_X-link_sf"/>
</dbReference>
<dbReference type="AlphaFoldDB" id="A0A7C3DVN3"/>
<dbReference type="InterPro" id="IPR036266">
    <property type="entry name" value="SecA_Wing/Scaffold_sf"/>
</dbReference>
<evidence type="ECO:0000256" key="3">
    <source>
        <dbReference type="ARBA" id="ARBA00022448"/>
    </source>
</evidence>
<evidence type="ECO:0000256" key="9">
    <source>
        <dbReference type="ARBA" id="ARBA00022967"/>
    </source>
</evidence>
<dbReference type="SUPFAM" id="SSF81767">
    <property type="entry name" value="Pre-protein crosslinking domain of SecA"/>
    <property type="match status" value="1"/>
</dbReference>
<dbReference type="PROSITE" id="PS01312">
    <property type="entry name" value="SECA"/>
    <property type="match status" value="1"/>
</dbReference>
<keyword evidence="11 12" id="KW-0472">Membrane</keyword>
<evidence type="ECO:0000259" key="15">
    <source>
        <dbReference type="PROSITE" id="PS50042"/>
    </source>
</evidence>
<sequence>MLAWINRLLDNNERKVARYWKEVVAPVNALEDEVSKIEDLAAEYAKLREQHAQGASLDELLPRAFALTREASKRFLGLRHYDVQLIGGAVLHEGKIAEMKTGEGKTLVATLAVALNAIAGKGVHLVTVNDYLARRDAEWMGPIYKGLGLSVGVVQNHSSPEERRKAYLCDVTYVTNSELGFDYLRDNMAVAPEQLVLRHDTPLHYAIIDEVDSILIDEARTPLIISGPAEKATDMYYRMAEIAKKLERGEKPPVGTKGEPTGDYTIEEKQKAVHLTLQGIAKAEKLLGVEGLFNTEHMELAHMLTQAIRAKELYFKDREYIVQDGQVIIVDEFTGRLQPGRRFGEGLHQAIEAKEGVKIERENQTLATVTYQNFFRLFEKTAGMTGTAKTEEKEFQEIYAMDVVSIPTNRPVIRQDYPDVVYRSEKGKFFAVVEEIAEKYEKGQPVLVGTISVEKSERLSAMLKEARHYLPRLEARAQALAKAIEKQSGPEWDRLKKALERPASLRDSELEAYESTIPPKGNIRTAWEYLKRAVHTLELIRKGIPHQVLNAKYHEKESEIVAQAGRSKTITISTNMAGRGTDIKLGGNAEYLAADLLRKEGFEPRAEWRVELFIKKLVQGDEEGALKLAAEIGVKQSVIDEIRRLRDTCAADEVRVKELGGLHIIGTERHESRRIDNQLRGRSGRQGDPGSSRFYVSFDDDLMRLFASERIIAMLDRMGFDDSEPIENQMVTRSIERAQKRVEDRNFDIRKQLLRLDEVMARQREVVYAQRRNVLLGSDEVVREGALAMIEDTVDAVASNYLNPQQHPDDWDIEGLRSSLVDYIPALGDFDFEALRKLKAEEGIERLIEAARTAYEAREAELNRQGPGLMRAVERFVTLQVVDNAWKEHLHSMDVLKQGIFLRGYGQRDPFQEYKLEGTRFFNEMIASIKSEVTKFLFRLQVEVNQQPTPAPVAEGVEYSGSEATAPQASRDPFTVRRQQKAASAYSGLSRAERRRLEREEKKKNRG</sequence>
<dbReference type="InterPro" id="IPR027417">
    <property type="entry name" value="P-loop_NTPase"/>
</dbReference>
<dbReference type="Gene3D" id="3.40.50.300">
    <property type="entry name" value="P-loop containing nucleotide triphosphate hydrolases"/>
    <property type="match status" value="3"/>
</dbReference>
<keyword evidence="9 12" id="KW-1278">Translocase</keyword>
<keyword evidence="10 12" id="KW-0811">Translocation</keyword>
<feature type="domain" description="SecA family profile" evidence="17">
    <location>
        <begin position="2"/>
        <end position="727"/>
    </location>
</feature>
<comment type="catalytic activity">
    <reaction evidence="12">
        <text>ATP + H2O + cellular proteinSide 1 = ADP + phosphate + cellular proteinSide 2.</text>
        <dbReference type="EC" id="7.4.2.8"/>
    </reaction>
</comment>
<feature type="domain" description="Helicase ATP-binding" evidence="16">
    <location>
        <begin position="86"/>
        <end position="247"/>
    </location>
</feature>
<feature type="binding site" evidence="12">
    <location>
        <position position="582"/>
    </location>
    <ligand>
        <name>ATP</name>
        <dbReference type="ChEBI" id="CHEBI:30616"/>
    </ligand>
</feature>
<evidence type="ECO:0000313" key="18">
    <source>
        <dbReference type="EMBL" id="HFG19807.1"/>
    </source>
</evidence>
<comment type="function">
    <text evidence="12">Part of the Sec protein translocase complex. Interacts with the SecYEG preprotein conducting channel. Has a central role in coupling the hydrolysis of ATP to the transfer of proteins into and across the cell membrane, serving as an ATP-driven molecular motor driving the stepwise translocation of polypeptide chains across the membrane.</text>
</comment>
<feature type="domain" description="Cyclic nucleotide-binding" evidence="15">
    <location>
        <begin position="320"/>
        <end position="345"/>
    </location>
</feature>
<evidence type="ECO:0000256" key="2">
    <source>
        <dbReference type="ARBA" id="ARBA00007650"/>
    </source>
</evidence>
<dbReference type="InterPro" id="IPR044722">
    <property type="entry name" value="SecA_SF2_C"/>
</dbReference>
<evidence type="ECO:0000256" key="6">
    <source>
        <dbReference type="ARBA" id="ARBA00022741"/>
    </source>
</evidence>
<evidence type="ECO:0000256" key="8">
    <source>
        <dbReference type="ARBA" id="ARBA00022927"/>
    </source>
</evidence>
<proteinExistence type="inferred from homology"/>
<dbReference type="PRINTS" id="PR00906">
    <property type="entry name" value="SECA"/>
</dbReference>